<dbReference type="CDD" id="cd20691">
    <property type="entry name" value="CdiI_EC536-like"/>
    <property type="match status" value="1"/>
</dbReference>
<organism evidence="1 2">
    <name type="scientific">Paractinoplanes ferrugineus</name>
    <dbReference type="NCBI Taxonomy" id="113564"/>
    <lineage>
        <taxon>Bacteria</taxon>
        <taxon>Bacillati</taxon>
        <taxon>Actinomycetota</taxon>
        <taxon>Actinomycetes</taxon>
        <taxon>Micromonosporales</taxon>
        <taxon>Micromonosporaceae</taxon>
        <taxon>Paractinoplanes</taxon>
    </lineage>
</organism>
<proteinExistence type="predicted"/>
<gene>
    <name evidence="1" type="ORF">Afe05nite_01800</name>
</gene>
<dbReference type="InterPro" id="IPR040547">
    <property type="entry name" value="CdiI"/>
</dbReference>
<reference evidence="1" key="1">
    <citation type="submission" date="2021-01" db="EMBL/GenBank/DDBJ databases">
        <title>Whole genome shotgun sequence of Actinoplanes ferrugineus NBRC 15555.</title>
        <authorList>
            <person name="Komaki H."/>
            <person name="Tamura T."/>
        </authorList>
    </citation>
    <scope>NUCLEOTIDE SEQUENCE</scope>
    <source>
        <strain evidence="1">NBRC 15555</strain>
    </source>
</reference>
<evidence type="ECO:0000313" key="2">
    <source>
        <dbReference type="Proteomes" id="UP000598174"/>
    </source>
</evidence>
<dbReference type="RefSeq" id="WP_203814960.1">
    <property type="nucleotide sequence ID" value="NZ_BAAABP010000014.1"/>
</dbReference>
<dbReference type="EMBL" id="BOMM01000001">
    <property type="protein sequence ID" value="GIE08340.1"/>
    <property type="molecule type" value="Genomic_DNA"/>
</dbReference>
<evidence type="ECO:0000313" key="1">
    <source>
        <dbReference type="EMBL" id="GIE08340.1"/>
    </source>
</evidence>
<accession>A0A919MDB6</accession>
<comment type="caution">
    <text evidence="1">The sequence shown here is derived from an EMBL/GenBank/DDBJ whole genome shotgun (WGS) entry which is preliminary data.</text>
</comment>
<dbReference type="Proteomes" id="UP000598174">
    <property type="component" value="Unassembled WGS sequence"/>
</dbReference>
<keyword evidence="2" id="KW-1185">Reference proteome</keyword>
<name>A0A919MDB6_9ACTN</name>
<sequence length="135" mass="15041">MGAVEQQRSLEQIEGHAWGDPPAGATRLIETVHELRRRPVSELTVEDLRVLLGQQVGLDVLVPVALEVLAVEPLAEGDFFPGDLLSAMLRLPVDYWKVHAEWAARLRGIVAGVRPDEVDDDNLQHEILAFRDGRH</sequence>
<dbReference type="Pfam" id="PF18616">
    <property type="entry name" value="CdiI_3"/>
    <property type="match status" value="1"/>
</dbReference>
<dbReference type="AlphaFoldDB" id="A0A919MDB6"/>
<protein>
    <submittedName>
        <fullName evidence="1">Uncharacterized protein</fullName>
    </submittedName>
</protein>